<dbReference type="InterPro" id="IPR050351">
    <property type="entry name" value="BphY/WalK/GraS-like"/>
</dbReference>
<dbReference type="InterPro" id="IPR036097">
    <property type="entry name" value="HisK_dim/P_sf"/>
</dbReference>
<dbReference type="GO" id="GO:0030295">
    <property type="term" value="F:protein kinase activator activity"/>
    <property type="evidence" value="ECO:0007669"/>
    <property type="project" value="TreeGrafter"/>
</dbReference>
<dbReference type="FunFam" id="1.10.287.130:FF:000070">
    <property type="entry name" value="Histidine kinase sensor protein"/>
    <property type="match status" value="1"/>
</dbReference>
<dbReference type="Pfam" id="PF00512">
    <property type="entry name" value="HisKA"/>
    <property type="match status" value="1"/>
</dbReference>
<evidence type="ECO:0000256" key="2">
    <source>
        <dbReference type="ARBA" id="ARBA00012438"/>
    </source>
</evidence>
<dbReference type="PANTHER" id="PTHR42878:SF15">
    <property type="entry name" value="BACTERIOPHYTOCHROME"/>
    <property type="match status" value="1"/>
</dbReference>
<evidence type="ECO:0000256" key="4">
    <source>
        <dbReference type="ARBA" id="ARBA00022679"/>
    </source>
</evidence>
<dbReference type="GO" id="GO:0000156">
    <property type="term" value="F:phosphorelay response regulator activity"/>
    <property type="evidence" value="ECO:0007669"/>
    <property type="project" value="TreeGrafter"/>
</dbReference>
<keyword evidence="3" id="KW-0597">Phosphoprotein</keyword>
<keyword evidence="9" id="KW-1185">Reference proteome</keyword>
<dbReference type="OrthoDB" id="9760752at2"/>
<name>A0A4Y8RB45_9HYPH</name>
<dbReference type="InterPro" id="IPR003661">
    <property type="entry name" value="HisK_dim/P_dom"/>
</dbReference>
<keyword evidence="6" id="KW-0812">Transmembrane</keyword>
<evidence type="ECO:0000256" key="5">
    <source>
        <dbReference type="ARBA" id="ARBA00022777"/>
    </source>
</evidence>
<comment type="catalytic activity">
    <reaction evidence="1">
        <text>ATP + protein L-histidine = ADP + protein N-phospho-L-histidine.</text>
        <dbReference type="EC" id="2.7.13.3"/>
    </reaction>
</comment>
<dbReference type="InterPro" id="IPR005467">
    <property type="entry name" value="His_kinase_dom"/>
</dbReference>
<dbReference type="Pfam" id="PF02518">
    <property type="entry name" value="HATPase_c"/>
    <property type="match status" value="1"/>
</dbReference>
<dbReference type="EMBL" id="SOZD01000011">
    <property type="protein sequence ID" value="TFF18087.1"/>
    <property type="molecule type" value="Genomic_DNA"/>
</dbReference>
<accession>A0A4Y8RB45</accession>
<dbReference type="FunFam" id="3.30.565.10:FF:000006">
    <property type="entry name" value="Sensor histidine kinase WalK"/>
    <property type="match status" value="1"/>
</dbReference>
<dbReference type="Gene3D" id="1.10.287.130">
    <property type="match status" value="1"/>
</dbReference>
<evidence type="ECO:0000256" key="1">
    <source>
        <dbReference type="ARBA" id="ARBA00000085"/>
    </source>
</evidence>
<keyword evidence="4" id="KW-0808">Transferase</keyword>
<dbReference type="AlphaFoldDB" id="A0A4Y8RB45"/>
<comment type="caution">
    <text evidence="8">The sequence shown here is derived from an EMBL/GenBank/DDBJ whole genome shotgun (WGS) entry which is preliminary data.</text>
</comment>
<feature type="transmembrane region" description="Helical" evidence="6">
    <location>
        <begin position="58"/>
        <end position="80"/>
    </location>
</feature>
<dbReference type="EC" id="2.7.13.3" evidence="2"/>
<dbReference type="SUPFAM" id="SSF47384">
    <property type="entry name" value="Homodimeric domain of signal transducing histidine kinase"/>
    <property type="match status" value="1"/>
</dbReference>
<evidence type="ECO:0000256" key="3">
    <source>
        <dbReference type="ARBA" id="ARBA00022553"/>
    </source>
</evidence>
<dbReference type="PRINTS" id="PR00344">
    <property type="entry name" value="BCTRLSENSOR"/>
</dbReference>
<dbReference type="Proteomes" id="UP000298179">
    <property type="component" value="Unassembled WGS sequence"/>
</dbReference>
<evidence type="ECO:0000256" key="6">
    <source>
        <dbReference type="SAM" id="Phobius"/>
    </source>
</evidence>
<gene>
    <name evidence="8" type="ORF">E3C22_22295</name>
</gene>
<keyword evidence="6" id="KW-1133">Transmembrane helix</keyword>
<keyword evidence="5" id="KW-0418">Kinase</keyword>
<protein>
    <recommendedName>
        <fullName evidence="2">histidine kinase</fullName>
        <ecNumber evidence="2">2.7.13.3</ecNumber>
    </recommendedName>
</protein>
<keyword evidence="6" id="KW-0472">Membrane</keyword>
<evidence type="ECO:0000313" key="9">
    <source>
        <dbReference type="Proteomes" id="UP000298179"/>
    </source>
</evidence>
<evidence type="ECO:0000313" key="8">
    <source>
        <dbReference type="EMBL" id="TFF18087.1"/>
    </source>
</evidence>
<dbReference type="PROSITE" id="PS50109">
    <property type="entry name" value="HIS_KIN"/>
    <property type="match status" value="1"/>
</dbReference>
<dbReference type="SUPFAM" id="SSF55874">
    <property type="entry name" value="ATPase domain of HSP90 chaperone/DNA topoisomerase II/histidine kinase"/>
    <property type="match status" value="1"/>
</dbReference>
<proteinExistence type="predicted"/>
<sequence>MRGEGQSAGTISTGTGRFAFAAVDRSTSAGNPDWSIRPRWYAVAFHDLPKTGGGRTDLAGFLAAALAVLALASLAIAYHWQRRVEADAKAWELAERLEVDNRALAAVNRELEAFSYSVSHDLRTPLRSIDGFSLALAEDHSDALDPEGRRYLERIRSAAQRMGQLIDDLLGLARVTRSELRLQSVDVSDLANSVISALEPDHAVAWQVQPGLVAEADARLLRIVLENLLGNAAKFTARTKDARVTVGSRWDQDGPVYFVRDNGAGFDMEHAGRLFGAFQRLHAGEDYAGTGVGLATVQRIVNRHGGRIWAEAAPGQGASFFFTLGKTGK</sequence>
<dbReference type="InterPro" id="IPR003594">
    <property type="entry name" value="HATPase_dom"/>
</dbReference>
<reference evidence="8 9" key="1">
    <citation type="submission" date="2019-03" db="EMBL/GenBank/DDBJ databases">
        <title>Jiella endophytica sp. nov., a novel endophytic bacterium isolated from root of Ficus microcarpa Linn. f.</title>
        <authorList>
            <person name="Tuo L."/>
        </authorList>
    </citation>
    <scope>NUCLEOTIDE SEQUENCE [LARGE SCALE GENOMIC DNA]</scope>
    <source>
        <strain evidence="8 9">CBS5Q-3</strain>
    </source>
</reference>
<organism evidence="8 9">
    <name type="scientific">Jiella endophytica</name>
    <dbReference type="NCBI Taxonomy" id="2558362"/>
    <lineage>
        <taxon>Bacteria</taxon>
        <taxon>Pseudomonadati</taxon>
        <taxon>Pseudomonadota</taxon>
        <taxon>Alphaproteobacteria</taxon>
        <taxon>Hyphomicrobiales</taxon>
        <taxon>Aurantimonadaceae</taxon>
        <taxon>Jiella</taxon>
    </lineage>
</organism>
<dbReference type="InterPro" id="IPR036890">
    <property type="entry name" value="HATPase_C_sf"/>
</dbReference>
<feature type="domain" description="Histidine kinase" evidence="7">
    <location>
        <begin position="117"/>
        <end position="328"/>
    </location>
</feature>
<dbReference type="CDD" id="cd00082">
    <property type="entry name" value="HisKA"/>
    <property type="match status" value="1"/>
</dbReference>
<dbReference type="InterPro" id="IPR004358">
    <property type="entry name" value="Sig_transdc_His_kin-like_C"/>
</dbReference>
<dbReference type="GO" id="GO:0007234">
    <property type="term" value="P:osmosensory signaling via phosphorelay pathway"/>
    <property type="evidence" value="ECO:0007669"/>
    <property type="project" value="TreeGrafter"/>
</dbReference>
<dbReference type="SMART" id="SM00388">
    <property type="entry name" value="HisKA"/>
    <property type="match status" value="1"/>
</dbReference>
<dbReference type="SMART" id="SM00387">
    <property type="entry name" value="HATPase_c"/>
    <property type="match status" value="1"/>
</dbReference>
<evidence type="ECO:0000259" key="7">
    <source>
        <dbReference type="PROSITE" id="PS50109"/>
    </source>
</evidence>
<dbReference type="GO" id="GO:0000155">
    <property type="term" value="F:phosphorelay sensor kinase activity"/>
    <property type="evidence" value="ECO:0007669"/>
    <property type="project" value="InterPro"/>
</dbReference>
<dbReference type="PANTHER" id="PTHR42878">
    <property type="entry name" value="TWO-COMPONENT HISTIDINE KINASE"/>
    <property type="match status" value="1"/>
</dbReference>
<dbReference type="Gene3D" id="3.30.565.10">
    <property type="entry name" value="Histidine kinase-like ATPase, C-terminal domain"/>
    <property type="match status" value="1"/>
</dbReference>